<sequence length="58" mass="6703">MNKSRGNRENHTARLIRKPARGEQQSNSVFVAPSVDGRDREYTVVLERKAIYKKPSFL</sequence>
<evidence type="ECO:0000313" key="3">
    <source>
        <dbReference type="Proteomes" id="UP000600247"/>
    </source>
</evidence>
<evidence type="ECO:0000313" key="2">
    <source>
        <dbReference type="EMBL" id="GGG79557.1"/>
    </source>
</evidence>
<comment type="caution">
    <text evidence="2">The sequence shown here is derived from an EMBL/GenBank/DDBJ whole genome shotgun (WGS) entry which is preliminary data.</text>
</comment>
<name>A0A917HIB7_9BACL</name>
<proteinExistence type="predicted"/>
<protein>
    <submittedName>
        <fullName evidence="2">Uncharacterized protein</fullName>
    </submittedName>
</protein>
<accession>A0A917HIB7</accession>
<dbReference type="EMBL" id="BMHY01000009">
    <property type="protein sequence ID" value="GGG79557.1"/>
    <property type="molecule type" value="Genomic_DNA"/>
</dbReference>
<gene>
    <name evidence="2" type="ORF">GCM10010918_40800</name>
</gene>
<dbReference type="Proteomes" id="UP000600247">
    <property type="component" value="Unassembled WGS sequence"/>
</dbReference>
<keyword evidence="3" id="KW-1185">Reference proteome</keyword>
<feature type="compositionally biased region" description="Basic and acidic residues" evidence="1">
    <location>
        <begin position="1"/>
        <end position="12"/>
    </location>
</feature>
<organism evidence="2 3">
    <name type="scientific">Paenibacillus radicis</name>
    <name type="common">ex Gao et al. 2016</name>
    <dbReference type="NCBI Taxonomy" id="1737354"/>
    <lineage>
        <taxon>Bacteria</taxon>
        <taxon>Bacillati</taxon>
        <taxon>Bacillota</taxon>
        <taxon>Bacilli</taxon>
        <taxon>Bacillales</taxon>
        <taxon>Paenibacillaceae</taxon>
        <taxon>Paenibacillus</taxon>
    </lineage>
</organism>
<dbReference type="AlphaFoldDB" id="A0A917HIB7"/>
<dbReference type="RefSeq" id="WP_188891052.1">
    <property type="nucleotide sequence ID" value="NZ_BMHY01000009.1"/>
</dbReference>
<feature type="region of interest" description="Disordered" evidence="1">
    <location>
        <begin position="1"/>
        <end position="28"/>
    </location>
</feature>
<reference evidence="2 3" key="1">
    <citation type="journal article" date="2014" name="Int. J. Syst. Evol. Microbiol.">
        <title>Complete genome sequence of Corynebacterium casei LMG S-19264T (=DSM 44701T), isolated from a smear-ripened cheese.</title>
        <authorList>
            <consortium name="US DOE Joint Genome Institute (JGI-PGF)"/>
            <person name="Walter F."/>
            <person name="Albersmeier A."/>
            <person name="Kalinowski J."/>
            <person name="Ruckert C."/>
        </authorList>
    </citation>
    <scope>NUCLEOTIDE SEQUENCE [LARGE SCALE GENOMIC DNA]</scope>
    <source>
        <strain evidence="2 3">CGMCC 1.15286</strain>
    </source>
</reference>
<evidence type="ECO:0000256" key="1">
    <source>
        <dbReference type="SAM" id="MobiDB-lite"/>
    </source>
</evidence>